<dbReference type="Pfam" id="PF01740">
    <property type="entry name" value="STAS"/>
    <property type="match status" value="1"/>
</dbReference>
<dbReference type="SUPFAM" id="SSF52091">
    <property type="entry name" value="SpoIIaa-like"/>
    <property type="match status" value="1"/>
</dbReference>
<evidence type="ECO:0000256" key="2">
    <source>
        <dbReference type="RuleBase" id="RU003749"/>
    </source>
</evidence>
<evidence type="ECO:0000313" key="5">
    <source>
        <dbReference type="Proteomes" id="UP000323521"/>
    </source>
</evidence>
<dbReference type="Proteomes" id="UP000323521">
    <property type="component" value="Chromosome"/>
</dbReference>
<reference evidence="4 5" key="1">
    <citation type="submission" date="2016-10" db="EMBL/GenBank/DDBJ databases">
        <title>Complete Genome Sequence of Peptococcaceae strain DCMF.</title>
        <authorList>
            <person name="Edwards R.J."/>
            <person name="Holland S.I."/>
            <person name="Deshpande N.P."/>
            <person name="Wong Y.K."/>
            <person name="Ertan H."/>
            <person name="Manefield M."/>
            <person name="Russell T.L."/>
            <person name="Lee M.J."/>
        </authorList>
    </citation>
    <scope>NUCLEOTIDE SEQUENCE [LARGE SCALE GENOMIC DNA]</scope>
    <source>
        <strain evidence="4 5">DCMF</strain>
    </source>
</reference>
<dbReference type="KEGG" id="fwa:DCMF_11120"/>
<accession>A0A3G1KSU3</accession>
<sequence>MEISCLEKEGVLTLVLNGRLDSAGAIQLDREIDKIISRINDKLILDYAGVPYVNSSALRVVIKYAKELRESGKEFHMVNVNSDVYKVFKLTGFTSIIHIVRRENEIEP</sequence>
<dbReference type="GO" id="GO:0043856">
    <property type="term" value="F:anti-sigma factor antagonist activity"/>
    <property type="evidence" value="ECO:0007669"/>
    <property type="project" value="InterPro"/>
</dbReference>
<protein>
    <recommendedName>
        <fullName evidence="2">Anti-sigma factor antagonist</fullName>
    </recommendedName>
</protein>
<evidence type="ECO:0000256" key="1">
    <source>
        <dbReference type="ARBA" id="ARBA00009013"/>
    </source>
</evidence>
<dbReference type="RefSeq" id="WP_148134502.1">
    <property type="nucleotide sequence ID" value="NZ_CP017634.1"/>
</dbReference>
<dbReference type="InterPro" id="IPR003658">
    <property type="entry name" value="Anti-sigma_ant"/>
</dbReference>
<dbReference type="InterPro" id="IPR002645">
    <property type="entry name" value="STAS_dom"/>
</dbReference>
<dbReference type="PANTHER" id="PTHR33495">
    <property type="entry name" value="ANTI-SIGMA FACTOR ANTAGONIST TM_1081-RELATED-RELATED"/>
    <property type="match status" value="1"/>
</dbReference>
<feature type="domain" description="STAS" evidence="3">
    <location>
        <begin position="1"/>
        <end position="108"/>
    </location>
</feature>
<keyword evidence="5" id="KW-1185">Reference proteome</keyword>
<evidence type="ECO:0000259" key="3">
    <source>
        <dbReference type="PROSITE" id="PS50801"/>
    </source>
</evidence>
<name>A0A3G1KSU3_FORW1</name>
<dbReference type="OrthoDB" id="9794628at2"/>
<dbReference type="Gene3D" id="3.30.750.24">
    <property type="entry name" value="STAS domain"/>
    <property type="match status" value="1"/>
</dbReference>
<organism evidence="4 5">
    <name type="scientific">Formimonas warabiya</name>
    <dbReference type="NCBI Taxonomy" id="1761012"/>
    <lineage>
        <taxon>Bacteria</taxon>
        <taxon>Bacillati</taxon>
        <taxon>Bacillota</taxon>
        <taxon>Clostridia</taxon>
        <taxon>Eubacteriales</taxon>
        <taxon>Peptococcaceae</taxon>
        <taxon>Candidatus Formimonas</taxon>
    </lineage>
</organism>
<dbReference type="NCBIfam" id="TIGR00377">
    <property type="entry name" value="ant_ant_sig"/>
    <property type="match status" value="1"/>
</dbReference>
<dbReference type="PROSITE" id="PS50801">
    <property type="entry name" value="STAS"/>
    <property type="match status" value="1"/>
</dbReference>
<dbReference type="CDD" id="cd07043">
    <property type="entry name" value="STAS_anti-anti-sigma_factors"/>
    <property type="match status" value="1"/>
</dbReference>
<dbReference type="PANTHER" id="PTHR33495:SF2">
    <property type="entry name" value="ANTI-SIGMA FACTOR ANTAGONIST TM_1081-RELATED"/>
    <property type="match status" value="1"/>
</dbReference>
<comment type="similarity">
    <text evidence="1 2">Belongs to the anti-sigma-factor antagonist family.</text>
</comment>
<gene>
    <name evidence="4" type="ORF">DCMF_11120</name>
</gene>
<dbReference type="InterPro" id="IPR036513">
    <property type="entry name" value="STAS_dom_sf"/>
</dbReference>
<dbReference type="AlphaFoldDB" id="A0A3G1KSU3"/>
<evidence type="ECO:0000313" key="4">
    <source>
        <dbReference type="EMBL" id="ATW25245.1"/>
    </source>
</evidence>
<proteinExistence type="inferred from homology"/>
<dbReference type="EMBL" id="CP017634">
    <property type="protein sequence ID" value="ATW25245.1"/>
    <property type="molecule type" value="Genomic_DNA"/>
</dbReference>